<dbReference type="Gene3D" id="3.90.180.10">
    <property type="entry name" value="Medium-chain alcohol dehydrogenases, catalytic domain"/>
    <property type="match status" value="1"/>
</dbReference>
<evidence type="ECO:0000313" key="2">
    <source>
        <dbReference type="EMBL" id="EJF42983.1"/>
    </source>
</evidence>
<dbReference type="GO" id="GO:0016491">
    <property type="term" value="F:oxidoreductase activity"/>
    <property type="evidence" value="ECO:0007669"/>
    <property type="project" value="InterPro"/>
</dbReference>
<dbReference type="Proteomes" id="UP000002941">
    <property type="component" value="Unassembled WGS sequence"/>
</dbReference>
<dbReference type="PANTHER" id="PTHR43677:SF4">
    <property type="entry name" value="QUINONE OXIDOREDUCTASE-LIKE PROTEIN 2"/>
    <property type="match status" value="1"/>
</dbReference>
<dbReference type="EMBL" id="AKFT01000131">
    <property type="protein sequence ID" value="EJF42983.1"/>
    <property type="molecule type" value="Genomic_DNA"/>
</dbReference>
<dbReference type="Pfam" id="PF08240">
    <property type="entry name" value="ADH_N"/>
    <property type="match status" value="1"/>
</dbReference>
<dbReference type="eggNOG" id="COG0604">
    <property type="taxonomic scope" value="Bacteria"/>
</dbReference>
<dbReference type="PANTHER" id="PTHR43677">
    <property type="entry name" value="SHORT-CHAIN DEHYDROGENASE/REDUCTASE"/>
    <property type="match status" value="1"/>
</dbReference>
<dbReference type="SMART" id="SM00829">
    <property type="entry name" value="PKS_ER"/>
    <property type="match status" value="1"/>
</dbReference>
<name>J1HC54_9ACTO</name>
<comment type="caution">
    <text evidence="2">The sequence shown here is derived from an EMBL/GenBank/DDBJ whole genome shotgun (WGS) entry which is preliminary data.</text>
</comment>
<dbReference type="InterPro" id="IPR036291">
    <property type="entry name" value="NAD(P)-bd_dom_sf"/>
</dbReference>
<dbReference type="SUPFAM" id="SSF50129">
    <property type="entry name" value="GroES-like"/>
    <property type="match status" value="1"/>
</dbReference>
<dbReference type="SUPFAM" id="SSF51735">
    <property type="entry name" value="NAD(P)-binding Rossmann-fold domains"/>
    <property type="match status" value="1"/>
</dbReference>
<evidence type="ECO:0000259" key="1">
    <source>
        <dbReference type="SMART" id="SM00829"/>
    </source>
</evidence>
<feature type="domain" description="Enoyl reductase (ER)" evidence="1">
    <location>
        <begin position="13"/>
        <end position="308"/>
    </location>
</feature>
<accession>J1HC54</accession>
<evidence type="ECO:0000313" key="3">
    <source>
        <dbReference type="Proteomes" id="UP000002941"/>
    </source>
</evidence>
<dbReference type="AlphaFoldDB" id="J1HC54"/>
<dbReference type="OrthoDB" id="9801186at2"/>
<keyword evidence="3" id="KW-1185">Reference proteome</keyword>
<dbReference type="CDD" id="cd05289">
    <property type="entry name" value="MDR_like_2"/>
    <property type="match status" value="1"/>
</dbReference>
<dbReference type="InterPro" id="IPR013154">
    <property type="entry name" value="ADH-like_N"/>
</dbReference>
<proteinExistence type="predicted"/>
<gene>
    <name evidence="2" type="ORF">HMPREF1318_1658</name>
</gene>
<dbReference type="InterPro" id="IPR051397">
    <property type="entry name" value="Zn-ADH-like_protein"/>
</dbReference>
<dbReference type="RefSeq" id="WP_008731953.1">
    <property type="nucleotide sequence ID" value="NZ_AKFT01000131.1"/>
</dbReference>
<dbReference type="Gene3D" id="3.40.50.720">
    <property type="entry name" value="NAD(P)-binding Rossmann-like Domain"/>
    <property type="match status" value="1"/>
</dbReference>
<dbReference type="InterPro" id="IPR011032">
    <property type="entry name" value="GroES-like_sf"/>
</dbReference>
<dbReference type="PATRIC" id="fig|1125718.3.peg.1716"/>
<protein>
    <submittedName>
        <fullName evidence="2">Zinc-binding dehydrogenase</fullName>
    </submittedName>
</protein>
<sequence length="319" mass="32892">MSVMKAVRFDEYGDSSVLQVRDAPVVPPGPGQVCVETAYAGINPGEIIIREGVMHDFFPGNFPDEGQGSDFSGTVVEVGEGVNDVKAGDAVIGMSDERSAQAEYVTIAQERLVPMPEGLDPAVAACLYVAGTTAWAAVGAVAPQSGETVAVSAAAGGVGLLAAQLARRAGADVIGIAGPSSAQVLRDIGVRPVEYGDGLVERLRAAAPSGIDAFIDCYGSGYVEAALELGVSTKRINTIIDFEAVQLHGVQMAGMAVIKDPAPVVSRIAELLASGEIVLPIRAVYPLSEVRSAYEDLATRHGVGKIALRTGRHAVVPTA</sequence>
<reference evidence="2 3" key="1">
    <citation type="submission" date="2012-05" db="EMBL/GenBank/DDBJ databases">
        <authorList>
            <person name="Harkins D.M."/>
            <person name="Madupu R."/>
            <person name="Durkin A.S."/>
            <person name="Torralba M."/>
            <person name="Methe B."/>
            <person name="Sutton G.G."/>
            <person name="Nelson K.E."/>
        </authorList>
    </citation>
    <scope>NUCLEOTIDE SEQUENCE [LARGE SCALE GENOMIC DNA]</scope>
    <source>
        <strain evidence="2 3">F0489</strain>
    </source>
</reference>
<dbReference type="InterPro" id="IPR020843">
    <property type="entry name" value="ER"/>
</dbReference>
<dbReference type="Pfam" id="PF13602">
    <property type="entry name" value="ADH_zinc_N_2"/>
    <property type="match status" value="1"/>
</dbReference>
<organism evidence="2 3">
    <name type="scientific">Actinomyces massiliensis F0489</name>
    <dbReference type="NCBI Taxonomy" id="1125718"/>
    <lineage>
        <taxon>Bacteria</taxon>
        <taxon>Bacillati</taxon>
        <taxon>Actinomycetota</taxon>
        <taxon>Actinomycetes</taxon>
        <taxon>Actinomycetales</taxon>
        <taxon>Actinomycetaceae</taxon>
        <taxon>Actinomyces</taxon>
    </lineage>
</organism>